<feature type="transmembrane region" description="Helical" evidence="5">
    <location>
        <begin position="143"/>
        <end position="166"/>
    </location>
</feature>
<evidence type="ECO:0000313" key="6">
    <source>
        <dbReference type="EMBL" id="KAH7127039.1"/>
    </source>
</evidence>
<organism evidence="6 7">
    <name type="scientific">Dendryphion nanum</name>
    <dbReference type="NCBI Taxonomy" id="256645"/>
    <lineage>
        <taxon>Eukaryota</taxon>
        <taxon>Fungi</taxon>
        <taxon>Dikarya</taxon>
        <taxon>Ascomycota</taxon>
        <taxon>Pezizomycotina</taxon>
        <taxon>Dothideomycetes</taxon>
        <taxon>Pleosporomycetidae</taxon>
        <taxon>Pleosporales</taxon>
        <taxon>Torulaceae</taxon>
        <taxon>Dendryphion</taxon>
    </lineage>
</organism>
<evidence type="ECO:0000256" key="3">
    <source>
        <dbReference type="ARBA" id="ARBA00022989"/>
    </source>
</evidence>
<dbReference type="InterPro" id="IPR036259">
    <property type="entry name" value="MFS_trans_sf"/>
</dbReference>
<gene>
    <name evidence="6" type="ORF">B0J11DRAFT_527062</name>
</gene>
<accession>A0A9P9IQ05</accession>
<comment type="subcellular location">
    <subcellularLocation>
        <location evidence="1">Membrane</location>
        <topology evidence="1">Multi-pass membrane protein</topology>
    </subcellularLocation>
</comment>
<evidence type="ECO:0000256" key="5">
    <source>
        <dbReference type="SAM" id="Phobius"/>
    </source>
</evidence>
<dbReference type="Gene3D" id="1.20.1250.20">
    <property type="entry name" value="MFS general substrate transporter like domains"/>
    <property type="match status" value="1"/>
</dbReference>
<reference evidence="6" key="1">
    <citation type="journal article" date="2021" name="Nat. Commun.">
        <title>Genetic determinants of endophytism in the Arabidopsis root mycobiome.</title>
        <authorList>
            <person name="Mesny F."/>
            <person name="Miyauchi S."/>
            <person name="Thiergart T."/>
            <person name="Pickel B."/>
            <person name="Atanasova L."/>
            <person name="Karlsson M."/>
            <person name="Huettel B."/>
            <person name="Barry K.W."/>
            <person name="Haridas S."/>
            <person name="Chen C."/>
            <person name="Bauer D."/>
            <person name="Andreopoulos W."/>
            <person name="Pangilinan J."/>
            <person name="LaButti K."/>
            <person name="Riley R."/>
            <person name="Lipzen A."/>
            <person name="Clum A."/>
            <person name="Drula E."/>
            <person name="Henrissat B."/>
            <person name="Kohler A."/>
            <person name="Grigoriev I.V."/>
            <person name="Martin F.M."/>
            <person name="Hacquard S."/>
        </authorList>
    </citation>
    <scope>NUCLEOTIDE SEQUENCE</scope>
    <source>
        <strain evidence="6">MPI-CAGE-CH-0243</strain>
    </source>
</reference>
<keyword evidence="2 5" id="KW-0812">Transmembrane</keyword>
<feature type="transmembrane region" description="Helical" evidence="5">
    <location>
        <begin position="464"/>
        <end position="483"/>
    </location>
</feature>
<keyword evidence="7" id="KW-1185">Reference proteome</keyword>
<evidence type="ECO:0000256" key="1">
    <source>
        <dbReference type="ARBA" id="ARBA00004141"/>
    </source>
</evidence>
<dbReference type="GO" id="GO:0016020">
    <property type="term" value="C:membrane"/>
    <property type="evidence" value="ECO:0007669"/>
    <property type="project" value="UniProtKB-SubCell"/>
</dbReference>
<sequence>MSSQSPSPTGVQSQKSSLWPLLGLLVLVNMAATLYTLPLNRVIELRICQDHYEKHGGSPIAPDGTISEKLCKIDEVQRRLAAIQGIMETVTVLCDLFVTIPFTFIAERFGVKVVLWCNLVPRIFMSFWAVVVGHSEHILPTKAIIAGPILAILGGDCVFQSTIFTLTSALSKEYVERASYFSYISSTTYVVNFIGPSLAAFTMSRNLWLPFFLNITLLCFAIPTINMLPGPRAFTIHTESEEIDEAGPLLADQDANLNRFSNAYEIRAGYAQDITHAVKKLTRSVTGRRNFQILLLSFFLTALASSDTKLLVQYISKRFDVTFAQAGYMLSAKAIVNFTLLTVIVPRIIRASMSSKSIHGSEVRSNYICAQISIAISVIGVLAVGTAFHFWMLLVALVLYALGSALPVFTMSLVKSPLIAIADSDIQDFSIVILVKTLGSLVGAPFMAFTWVQAIRIGGAGLGLPYFVSAGVYLAAVVVVAQLKF</sequence>
<dbReference type="OrthoDB" id="194139at2759"/>
<dbReference type="PANTHER" id="PTHR23507">
    <property type="entry name" value="ZGC:174356"/>
    <property type="match status" value="1"/>
</dbReference>
<dbReference type="Proteomes" id="UP000700596">
    <property type="component" value="Unassembled WGS sequence"/>
</dbReference>
<dbReference type="EMBL" id="JAGMWT010000006">
    <property type="protein sequence ID" value="KAH7127039.1"/>
    <property type="molecule type" value="Genomic_DNA"/>
</dbReference>
<comment type="caution">
    <text evidence="6">The sequence shown here is derived from an EMBL/GenBank/DDBJ whole genome shotgun (WGS) entry which is preliminary data.</text>
</comment>
<feature type="transmembrane region" description="Helical" evidence="5">
    <location>
        <begin position="390"/>
        <end position="409"/>
    </location>
</feature>
<dbReference type="InterPro" id="IPR011701">
    <property type="entry name" value="MFS"/>
</dbReference>
<dbReference type="AlphaFoldDB" id="A0A9P9IQ05"/>
<keyword evidence="4 5" id="KW-0472">Membrane</keyword>
<feature type="transmembrane region" description="Helical" evidence="5">
    <location>
        <begin position="326"/>
        <end position="345"/>
    </location>
</feature>
<evidence type="ECO:0000256" key="4">
    <source>
        <dbReference type="ARBA" id="ARBA00023136"/>
    </source>
</evidence>
<feature type="transmembrane region" description="Helical" evidence="5">
    <location>
        <begin position="289"/>
        <end position="306"/>
    </location>
</feature>
<dbReference type="Pfam" id="PF07690">
    <property type="entry name" value="MFS_1"/>
    <property type="match status" value="1"/>
</dbReference>
<dbReference type="PANTHER" id="PTHR23507:SF8">
    <property type="entry name" value="MFS GENERAL SUBSTRATE TRANSPORTER"/>
    <property type="match status" value="1"/>
</dbReference>
<feature type="transmembrane region" description="Helical" evidence="5">
    <location>
        <begin position="207"/>
        <end position="228"/>
    </location>
</feature>
<feature type="transmembrane region" description="Helical" evidence="5">
    <location>
        <begin position="366"/>
        <end position="384"/>
    </location>
</feature>
<feature type="transmembrane region" description="Helical" evidence="5">
    <location>
        <begin position="113"/>
        <end position="131"/>
    </location>
</feature>
<proteinExistence type="predicted"/>
<feature type="transmembrane region" description="Helical" evidence="5">
    <location>
        <begin position="429"/>
        <end position="452"/>
    </location>
</feature>
<evidence type="ECO:0000256" key="2">
    <source>
        <dbReference type="ARBA" id="ARBA00022692"/>
    </source>
</evidence>
<protein>
    <submittedName>
        <fullName evidence="6">Major facilitator superfamily domain-containing protein</fullName>
    </submittedName>
</protein>
<name>A0A9P9IQ05_9PLEO</name>
<feature type="transmembrane region" description="Helical" evidence="5">
    <location>
        <begin position="178"/>
        <end position="201"/>
    </location>
</feature>
<keyword evidence="3 5" id="KW-1133">Transmembrane helix</keyword>
<dbReference type="GO" id="GO:0022857">
    <property type="term" value="F:transmembrane transporter activity"/>
    <property type="evidence" value="ECO:0007669"/>
    <property type="project" value="InterPro"/>
</dbReference>
<feature type="transmembrane region" description="Helical" evidence="5">
    <location>
        <begin position="18"/>
        <end position="37"/>
    </location>
</feature>
<evidence type="ECO:0000313" key="7">
    <source>
        <dbReference type="Proteomes" id="UP000700596"/>
    </source>
</evidence>
<dbReference type="SUPFAM" id="SSF103473">
    <property type="entry name" value="MFS general substrate transporter"/>
    <property type="match status" value="1"/>
</dbReference>